<dbReference type="EMBL" id="VZIZ01000009">
    <property type="protein sequence ID" value="KAF0569418.1"/>
    <property type="molecule type" value="Genomic_DNA"/>
</dbReference>
<dbReference type="Proteomes" id="UP000471465">
    <property type="component" value="Unassembled WGS sequence"/>
</dbReference>
<evidence type="ECO:0000313" key="1">
    <source>
        <dbReference type="EMBL" id="KAF0569418.1"/>
    </source>
</evidence>
<sequence>MKCHILNVESIYFTIQPYSYLEDERSISIQVVSSNKGKRKVTAK</sequence>
<proteinExistence type="predicted"/>
<keyword evidence="2" id="KW-1185">Reference proteome</keyword>
<evidence type="ECO:0000313" key="2">
    <source>
        <dbReference type="Proteomes" id="UP000471465"/>
    </source>
</evidence>
<name>A0A6N7BYE5_9GAMM</name>
<protein>
    <submittedName>
        <fullName evidence="1">Uncharacterized protein</fullName>
    </submittedName>
</protein>
<accession>A0A6N7BYE5</accession>
<reference evidence="1 2" key="1">
    <citation type="submission" date="2019-09" db="EMBL/GenBank/DDBJ databases">
        <title>Draft genome sequence of Psychrobacter nivimaris LAMA 639, in search for biotechnological relevant genes.</title>
        <authorList>
            <person name="Lima A.O.S."/>
            <person name="Staloch B.E.K."/>
            <person name="Freitas R.C."/>
            <person name="Niero H."/>
            <person name="Silva M.A.C."/>
        </authorList>
    </citation>
    <scope>NUCLEOTIDE SEQUENCE [LARGE SCALE GENOMIC DNA]</scope>
    <source>
        <strain evidence="1 2">LAMA 639</strain>
    </source>
</reference>
<comment type="caution">
    <text evidence="1">The sequence shown here is derived from an EMBL/GenBank/DDBJ whole genome shotgun (WGS) entry which is preliminary data.</text>
</comment>
<dbReference type="AlphaFoldDB" id="A0A6N7BYE5"/>
<organism evidence="1 2">
    <name type="scientific">Psychrobacter nivimaris</name>
    <dbReference type="NCBI Taxonomy" id="281738"/>
    <lineage>
        <taxon>Bacteria</taxon>
        <taxon>Pseudomonadati</taxon>
        <taxon>Pseudomonadota</taxon>
        <taxon>Gammaproteobacteria</taxon>
        <taxon>Moraxellales</taxon>
        <taxon>Moraxellaceae</taxon>
        <taxon>Psychrobacter</taxon>
    </lineage>
</organism>
<gene>
    <name evidence="1" type="ORF">FQV37_2899</name>
</gene>